<evidence type="ECO:0000256" key="1">
    <source>
        <dbReference type="SAM" id="MobiDB-lite"/>
    </source>
</evidence>
<feature type="region of interest" description="Disordered" evidence="1">
    <location>
        <begin position="1"/>
        <end position="27"/>
    </location>
</feature>
<evidence type="ECO:0000313" key="3">
    <source>
        <dbReference type="EMBL" id="ERG90760.1"/>
    </source>
</evidence>
<gene>
    <name evidence="3" type="ORF">J07HQW1_00788</name>
</gene>
<dbReference type="AlphaFoldDB" id="U1N2M4"/>
<feature type="domain" description="DUF7123" evidence="2">
    <location>
        <begin position="38"/>
        <end position="109"/>
    </location>
</feature>
<organism evidence="3 4">
    <name type="scientific">Haloquadratum walsbyi J07HQW1</name>
    <dbReference type="NCBI Taxonomy" id="1238424"/>
    <lineage>
        <taxon>Archaea</taxon>
        <taxon>Methanobacteriati</taxon>
        <taxon>Methanobacteriota</taxon>
        <taxon>Stenosarchaea group</taxon>
        <taxon>Halobacteria</taxon>
        <taxon>Halobacteriales</taxon>
        <taxon>Haloferacaceae</taxon>
        <taxon>Haloquadratum</taxon>
    </lineage>
</organism>
<dbReference type="HOGENOM" id="CLU_172273_0_0_2"/>
<sequence>MNTITKTETETETETQSESNSEPGIDADVHAATTKCHSESTTLSKKQQQILEYLIEQADQQTYFKSRLIAAELGLSAKEVGANMPAIIDETTIITIEKWGYSSGTTWKVILEPDRR</sequence>
<reference evidence="3 4" key="1">
    <citation type="journal article" date="2013" name="PLoS ONE">
        <title>Assembly-driven community genomics of a hypersaline microbial ecosystem.</title>
        <authorList>
            <person name="Podell S."/>
            <person name="Ugalde J.A."/>
            <person name="Narasingarao P."/>
            <person name="Banfield J.F."/>
            <person name="Heidelberg K.B."/>
            <person name="Allen E.E."/>
        </authorList>
    </citation>
    <scope>NUCLEOTIDE SEQUENCE [LARGE SCALE GENOMIC DNA]</scope>
    <source>
        <strain evidence="4">J07HQW1</strain>
    </source>
</reference>
<evidence type="ECO:0000313" key="4">
    <source>
        <dbReference type="Proteomes" id="UP000030649"/>
    </source>
</evidence>
<name>U1N2M4_9EURY</name>
<dbReference type="EMBL" id="KE356560">
    <property type="protein sequence ID" value="ERG90760.1"/>
    <property type="molecule type" value="Genomic_DNA"/>
</dbReference>
<protein>
    <recommendedName>
        <fullName evidence="2">DUF7123 domain-containing protein</fullName>
    </recommendedName>
</protein>
<dbReference type="Proteomes" id="UP000030649">
    <property type="component" value="Unassembled WGS sequence"/>
</dbReference>
<proteinExistence type="predicted"/>
<accession>U1N2M4</accession>
<evidence type="ECO:0000259" key="2">
    <source>
        <dbReference type="Pfam" id="PF23438"/>
    </source>
</evidence>
<dbReference type="Pfam" id="PF23438">
    <property type="entry name" value="DUF7123"/>
    <property type="match status" value="1"/>
</dbReference>
<dbReference type="InterPro" id="IPR055547">
    <property type="entry name" value="DUF7123"/>
</dbReference>